<evidence type="ECO:0000313" key="2">
    <source>
        <dbReference type="Proteomes" id="UP000594638"/>
    </source>
</evidence>
<reference evidence="1 2" key="1">
    <citation type="submission" date="2019-12" db="EMBL/GenBank/DDBJ databases">
        <authorList>
            <person name="Alioto T."/>
            <person name="Alioto T."/>
            <person name="Gomez Garrido J."/>
        </authorList>
    </citation>
    <scope>NUCLEOTIDE SEQUENCE [LARGE SCALE GENOMIC DNA]</scope>
</reference>
<dbReference type="Proteomes" id="UP000594638">
    <property type="component" value="Unassembled WGS sequence"/>
</dbReference>
<proteinExistence type="predicted"/>
<dbReference type="EMBL" id="CACTIH010006167">
    <property type="protein sequence ID" value="CAA3004316.1"/>
    <property type="molecule type" value="Genomic_DNA"/>
</dbReference>
<sequence length="121" mass="13689">MRQQINLLHYLLEAWDPTSQDFQIRGKSIPLTVEDIYFLTGLSRQGAPITLSGSARGGDSVRDYVRRYCREGSQPSKDDKIVTQDVTGRSLRTILFTFGRMAGSASLMWLTDLTCIMPWNV</sequence>
<dbReference type="Gramene" id="OE9A077466T1">
    <property type="protein sequence ID" value="OE9A077466C1"/>
    <property type="gene ID" value="OE9A077466"/>
</dbReference>
<dbReference type="AlphaFoldDB" id="A0A8S0TIZ5"/>
<evidence type="ECO:0000313" key="1">
    <source>
        <dbReference type="EMBL" id="CAA3004316.1"/>
    </source>
</evidence>
<accession>A0A8S0TIZ5</accession>
<protein>
    <submittedName>
        <fullName evidence="1">Uncharacterized protein</fullName>
    </submittedName>
</protein>
<comment type="caution">
    <text evidence="1">The sequence shown here is derived from an EMBL/GenBank/DDBJ whole genome shotgun (WGS) entry which is preliminary data.</text>
</comment>
<keyword evidence="2" id="KW-1185">Reference proteome</keyword>
<name>A0A8S0TIZ5_OLEEU</name>
<organism evidence="1 2">
    <name type="scientific">Olea europaea subsp. europaea</name>
    <dbReference type="NCBI Taxonomy" id="158383"/>
    <lineage>
        <taxon>Eukaryota</taxon>
        <taxon>Viridiplantae</taxon>
        <taxon>Streptophyta</taxon>
        <taxon>Embryophyta</taxon>
        <taxon>Tracheophyta</taxon>
        <taxon>Spermatophyta</taxon>
        <taxon>Magnoliopsida</taxon>
        <taxon>eudicotyledons</taxon>
        <taxon>Gunneridae</taxon>
        <taxon>Pentapetalae</taxon>
        <taxon>asterids</taxon>
        <taxon>lamiids</taxon>
        <taxon>Lamiales</taxon>
        <taxon>Oleaceae</taxon>
        <taxon>Oleeae</taxon>
        <taxon>Olea</taxon>
    </lineage>
</organism>
<gene>
    <name evidence="1" type="ORF">OLEA9_A077466</name>
</gene>